<sequence>MKTLLVLGGTGMVGSRIIQTALSDPAWTAVVAPTRQPLPFNEKLENPIVDYAQLDPTARWWCADAAVCALGTTMKTAGSAEAFRRVDHDYVVKAAQLARKAGTPTFVLNSSLGANAGSRTLYLRVKGQTEQDLTQLGFDSLTWVRPSLLDAGERPESRPGETAGLWFARRLAPIIPARYRAVSTADVANVMLAAARDGASGVRVIESEEIQRSR</sequence>
<dbReference type="Pfam" id="PF13460">
    <property type="entry name" value="NAD_binding_10"/>
    <property type="match status" value="1"/>
</dbReference>
<dbReference type="EMBL" id="CP031093">
    <property type="protein sequence ID" value="QCF27969.1"/>
    <property type="molecule type" value="Genomic_DNA"/>
</dbReference>
<dbReference type="InterPro" id="IPR036291">
    <property type="entry name" value="NAD(P)-bd_dom_sf"/>
</dbReference>
<evidence type="ECO:0000259" key="1">
    <source>
        <dbReference type="Pfam" id="PF13460"/>
    </source>
</evidence>
<proteinExistence type="predicted"/>
<evidence type="ECO:0000313" key="3">
    <source>
        <dbReference type="Proteomes" id="UP000298049"/>
    </source>
</evidence>
<protein>
    <submittedName>
        <fullName evidence="2">NAD-dependent epimerase/dehydratase family protein</fullName>
    </submittedName>
</protein>
<reference evidence="2 3" key="1">
    <citation type="submission" date="2018-07" db="EMBL/GenBank/DDBJ databases">
        <title>Marsedoiliclastica nanhaica gen. nov. sp. nov., a novel marine hydrocarbonoclastic bacterium isolated from an in-situ enriched hydrocarbon-degrading consortium in deep-sea sediment.</title>
        <authorList>
            <person name="Dong C."/>
            <person name="Ma T."/>
            <person name="Liu R."/>
            <person name="Shao Z."/>
        </authorList>
    </citation>
    <scope>NUCLEOTIDE SEQUENCE [LARGE SCALE GENOMIC DNA]</scope>
    <source>
        <strain evidence="3">soil36-7</strain>
    </source>
</reference>
<dbReference type="SUPFAM" id="SSF51735">
    <property type="entry name" value="NAD(P)-binding Rossmann-fold domains"/>
    <property type="match status" value="1"/>
</dbReference>
<dbReference type="PANTHER" id="PTHR14097:SF7">
    <property type="entry name" value="OXIDOREDUCTASE HTATIP2"/>
    <property type="match status" value="1"/>
</dbReference>
<dbReference type="OrthoDB" id="9798632at2"/>
<dbReference type="PANTHER" id="PTHR14097">
    <property type="entry name" value="OXIDOREDUCTASE HTATIP2"/>
    <property type="match status" value="1"/>
</dbReference>
<gene>
    <name evidence="2" type="ORF">soil367_14695</name>
</gene>
<feature type="domain" description="NAD(P)-binding" evidence="1">
    <location>
        <begin position="8"/>
        <end position="197"/>
    </location>
</feature>
<dbReference type="InterPro" id="IPR016040">
    <property type="entry name" value="NAD(P)-bd_dom"/>
</dbReference>
<dbReference type="RefSeq" id="WP_136549784.1">
    <property type="nucleotide sequence ID" value="NZ_CP031093.1"/>
</dbReference>
<dbReference type="Gene3D" id="3.40.50.720">
    <property type="entry name" value="NAD(P)-binding Rossmann-like Domain"/>
    <property type="match status" value="1"/>
</dbReference>
<name>A0A4P7XL52_9ALTE</name>
<evidence type="ECO:0000313" key="2">
    <source>
        <dbReference type="EMBL" id="QCF27969.1"/>
    </source>
</evidence>
<dbReference type="KEGG" id="hmi:soil367_14695"/>
<keyword evidence="3" id="KW-1185">Reference proteome</keyword>
<dbReference type="AlphaFoldDB" id="A0A4P7XL52"/>
<accession>A0A4P7XL52</accession>
<dbReference type="Proteomes" id="UP000298049">
    <property type="component" value="Chromosome"/>
</dbReference>
<organism evidence="2 3">
    <name type="scientific">Hydrocarboniclastica marina</name>
    <dbReference type="NCBI Taxonomy" id="2259620"/>
    <lineage>
        <taxon>Bacteria</taxon>
        <taxon>Pseudomonadati</taxon>
        <taxon>Pseudomonadota</taxon>
        <taxon>Gammaproteobacteria</taxon>
        <taxon>Alteromonadales</taxon>
        <taxon>Alteromonadaceae</taxon>
        <taxon>Hydrocarboniclastica</taxon>
    </lineage>
</organism>